<keyword evidence="1" id="KW-1133">Transmembrane helix</keyword>
<dbReference type="Proteomes" id="UP000323506">
    <property type="component" value="Chromosome D01"/>
</dbReference>
<name>A0A5D2DSD2_GOSDA</name>
<feature type="transmembrane region" description="Helical" evidence="1">
    <location>
        <begin position="169"/>
        <end position="192"/>
    </location>
</feature>
<proteinExistence type="predicted"/>
<dbReference type="Pfam" id="PF00004">
    <property type="entry name" value="AAA"/>
    <property type="match status" value="1"/>
</dbReference>
<protein>
    <recommendedName>
        <fullName evidence="2">ATPase AAA-type core domain-containing protein</fullName>
    </recommendedName>
</protein>
<keyword evidence="1" id="KW-0472">Membrane</keyword>
<accession>A0A5D2DSD2</accession>
<sequence>MNPMLIRDHAMHEFLLVAMDDITRSALDVGRSGWDNVGDIFSKVVATAHCLLFFDEFDSIAPKRGHDNTGVTNRVVKQFLTELDGVEVLTGVFVFAVTSFVIKIKWSMLDFDGAYLQAILSDAQLVAIHEHLSSPNSNEPGKMPVITDTVLKSIASKARPSVSEAKKQILYGIYKVFVSYILNSLIFVASHVSHSLN</sequence>
<dbReference type="AlphaFoldDB" id="A0A5D2DSD2"/>
<dbReference type="InterPro" id="IPR003959">
    <property type="entry name" value="ATPase_AAA_core"/>
</dbReference>
<dbReference type="GO" id="GO:0005524">
    <property type="term" value="F:ATP binding"/>
    <property type="evidence" value="ECO:0007669"/>
    <property type="project" value="InterPro"/>
</dbReference>
<evidence type="ECO:0000256" key="1">
    <source>
        <dbReference type="SAM" id="Phobius"/>
    </source>
</evidence>
<dbReference type="GO" id="GO:0016887">
    <property type="term" value="F:ATP hydrolysis activity"/>
    <property type="evidence" value="ECO:0007669"/>
    <property type="project" value="InterPro"/>
</dbReference>
<dbReference type="EMBL" id="CM017701">
    <property type="protein sequence ID" value="TYG83918.1"/>
    <property type="molecule type" value="Genomic_DNA"/>
</dbReference>
<evidence type="ECO:0000313" key="4">
    <source>
        <dbReference type="Proteomes" id="UP000323506"/>
    </source>
</evidence>
<gene>
    <name evidence="3" type="ORF">ES288_D01G207100v1</name>
</gene>
<feature type="domain" description="ATPase AAA-type core" evidence="2">
    <location>
        <begin position="33"/>
        <end position="108"/>
    </location>
</feature>
<dbReference type="Gene3D" id="3.40.50.300">
    <property type="entry name" value="P-loop containing nucleotide triphosphate hydrolases"/>
    <property type="match status" value="1"/>
</dbReference>
<dbReference type="InterPro" id="IPR050168">
    <property type="entry name" value="AAA_ATPase_domain"/>
</dbReference>
<dbReference type="GO" id="GO:0005778">
    <property type="term" value="C:peroxisomal membrane"/>
    <property type="evidence" value="ECO:0007669"/>
    <property type="project" value="TreeGrafter"/>
</dbReference>
<dbReference type="GO" id="GO:0005829">
    <property type="term" value="C:cytosol"/>
    <property type="evidence" value="ECO:0007669"/>
    <property type="project" value="TreeGrafter"/>
</dbReference>
<evidence type="ECO:0000259" key="2">
    <source>
        <dbReference type="Pfam" id="PF00004"/>
    </source>
</evidence>
<dbReference type="PANTHER" id="PTHR23077">
    <property type="entry name" value="AAA-FAMILY ATPASE"/>
    <property type="match status" value="1"/>
</dbReference>
<dbReference type="SUPFAM" id="SSF52540">
    <property type="entry name" value="P-loop containing nucleoside triphosphate hydrolases"/>
    <property type="match status" value="1"/>
</dbReference>
<evidence type="ECO:0000313" key="3">
    <source>
        <dbReference type="EMBL" id="TYG83918.1"/>
    </source>
</evidence>
<keyword evidence="4" id="KW-1185">Reference proteome</keyword>
<reference evidence="3 4" key="1">
    <citation type="submission" date="2019-06" db="EMBL/GenBank/DDBJ databases">
        <title>WGS assembly of Gossypium darwinii.</title>
        <authorList>
            <person name="Chen Z.J."/>
            <person name="Sreedasyam A."/>
            <person name="Ando A."/>
            <person name="Song Q."/>
            <person name="De L."/>
            <person name="Hulse-Kemp A."/>
            <person name="Ding M."/>
            <person name="Ye W."/>
            <person name="Kirkbride R."/>
            <person name="Jenkins J."/>
            <person name="Plott C."/>
            <person name="Lovell J."/>
            <person name="Lin Y.-M."/>
            <person name="Vaughn R."/>
            <person name="Liu B."/>
            <person name="Li W."/>
            <person name="Simpson S."/>
            <person name="Scheffler B."/>
            <person name="Saski C."/>
            <person name="Grover C."/>
            <person name="Hu G."/>
            <person name="Conover J."/>
            <person name="Carlson J."/>
            <person name="Shu S."/>
            <person name="Boston L."/>
            <person name="Williams M."/>
            <person name="Peterson D."/>
            <person name="Mcgee K."/>
            <person name="Jones D."/>
            <person name="Wendel J."/>
            <person name="Stelly D."/>
            <person name="Grimwood J."/>
            <person name="Schmutz J."/>
        </authorList>
    </citation>
    <scope>NUCLEOTIDE SEQUENCE [LARGE SCALE GENOMIC DNA]</scope>
    <source>
        <strain evidence="3">1808015.09</strain>
    </source>
</reference>
<organism evidence="3 4">
    <name type="scientific">Gossypium darwinii</name>
    <name type="common">Darwin's cotton</name>
    <name type="synonym">Gossypium barbadense var. darwinii</name>
    <dbReference type="NCBI Taxonomy" id="34276"/>
    <lineage>
        <taxon>Eukaryota</taxon>
        <taxon>Viridiplantae</taxon>
        <taxon>Streptophyta</taxon>
        <taxon>Embryophyta</taxon>
        <taxon>Tracheophyta</taxon>
        <taxon>Spermatophyta</taxon>
        <taxon>Magnoliopsida</taxon>
        <taxon>eudicotyledons</taxon>
        <taxon>Gunneridae</taxon>
        <taxon>Pentapetalae</taxon>
        <taxon>rosids</taxon>
        <taxon>malvids</taxon>
        <taxon>Malvales</taxon>
        <taxon>Malvaceae</taxon>
        <taxon>Malvoideae</taxon>
        <taxon>Gossypium</taxon>
    </lineage>
</organism>
<dbReference type="InterPro" id="IPR027417">
    <property type="entry name" value="P-loop_NTPase"/>
</dbReference>
<dbReference type="GO" id="GO:0016558">
    <property type="term" value="P:protein import into peroxisome matrix"/>
    <property type="evidence" value="ECO:0007669"/>
    <property type="project" value="TreeGrafter"/>
</dbReference>
<keyword evidence="1" id="KW-0812">Transmembrane</keyword>
<dbReference type="PANTHER" id="PTHR23077:SF12">
    <property type="entry name" value="PEROXISOMAL ATPASE PEX1"/>
    <property type="match status" value="1"/>
</dbReference>